<dbReference type="STRING" id="1086011.HJ01_00152"/>
<accession>H7FLV4</accession>
<keyword evidence="2" id="KW-1185">Reference proteome</keyword>
<dbReference type="AlphaFoldDB" id="H7FLV4"/>
<organism evidence="1 2">
    <name type="scientific">Flavobacterium frigoris (strain PS1)</name>
    <dbReference type="NCBI Taxonomy" id="1086011"/>
    <lineage>
        <taxon>Bacteria</taxon>
        <taxon>Pseudomonadati</taxon>
        <taxon>Bacteroidota</taxon>
        <taxon>Flavobacteriia</taxon>
        <taxon>Flavobacteriales</taxon>
        <taxon>Flavobacteriaceae</taxon>
        <taxon>Flavobacterium</taxon>
    </lineage>
</organism>
<dbReference type="EMBL" id="AHKF01000004">
    <property type="protein sequence ID" value="EIA10646.1"/>
    <property type="molecule type" value="Genomic_DNA"/>
</dbReference>
<reference evidence="1 2" key="1">
    <citation type="journal article" date="2014" name="Acta Crystallogr. D">
        <title>Structure-based characterization and antifreeze properties of a hyperactive ice-binding protein from the Antarctic bacterium Flavobacterium frigoris PS1.</title>
        <authorList>
            <person name="Do H."/>
            <person name="Kim S.J."/>
            <person name="Kim H.J."/>
            <person name="Lee J.H."/>
        </authorList>
    </citation>
    <scope>NUCLEOTIDE SEQUENCE [LARGE SCALE GENOMIC DNA]</scope>
    <source>
        <strain evidence="1 2">PS1</strain>
    </source>
</reference>
<sequence length="52" mass="6332">MEAYYQKTIKNEVLFELIMFELKIMVDYRPTTKVKRNKSDEELYKQLLSLIS</sequence>
<dbReference type="PATRIC" id="fig|1086011.3.peg.147"/>
<name>H7FLV4_FLAFP</name>
<evidence type="ECO:0000313" key="2">
    <source>
        <dbReference type="Proteomes" id="UP000005566"/>
    </source>
</evidence>
<comment type="caution">
    <text evidence="1">The sequence shown here is derived from an EMBL/GenBank/DDBJ whole genome shotgun (WGS) entry which is preliminary data.</text>
</comment>
<dbReference type="Proteomes" id="UP000005566">
    <property type="component" value="Unassembled WGS sequence"/>
</dbReference>
<evidence type="ECO:0000313" key="1">
    <source>
        <dbReference type="EMBL" id="EIA10646.1"/>
    </source>
</evidence>
<proteinExistence type="predicted"/>
<protein>
    <submittedName>
        <fullName evidence="1">Uncharacterized protein</fullName>
    </submittedName>
</protein>
<gene>
    <name evidence="1" type="ORF">HJ01_00152</name>
</gene>